<dbReference type="STRING" id="5353.A0A1Q3EDN4"/>
<feature type="compositionally biased region" description="Low complexity" evidence="1">
    <location>
        <begin position="1"/>
        <end position="16"/>
    </location>
</feature>
<dbReference type="AlphaFoldDB" id="A0A1Q3EDN4"/>
<dbReference type="PANTHER" id="PTHR11439">
    <property type="entry name" value="GAG-POL-RELATED RETROTRANSPOSON"/>
    <property type="match status" value="1"/>
</dbReference>
<comment type="caution">
    <text evidence="3">The sequence shown here is derived from an EMBL/GenBank/DDBJ whole genome shotgun (WGS) entry which is preliminary data.</text>
</comment>
<dbReference type="EMBL" id="BDGU01000245">
    <property type="protein sequence ID" value="GAW05279.1"/>
    <property type="molecule type" value="Genomic_DNA"/>
</dbReference>
<dbReference type="Proteomes" id="UP000188533">
    <property type="component" value="Unassembled WGS sequence"/>
</dbReference>
<reference evidence="3 4" key="2">
    <citation type="submission" date="2017-02" db="EMBL/GenBank/DDBJ databases">
        <title>A genome survey and senescence transcriptome analysis in Lentinula edodes.</title>
        <authorList>
            <person name="Sakamoto Y."/>
            <person name="Nakade K."/>
            <person name="Sato S."/>
            <person name="Yoshida Y."/>
            <person name="Miyazaki K."/>
            <person name="Natsume S."/>
            <person name="Konno N."/>
        </authorList>
    </citation>
    <scope>NUCLEOTIDE SEQUENCE [LARGE SCALE GENOMIC DNA]</scope>
    <source>
        <strain evidence="3 4">NBRC 111202</strain>
    </source>
</reference>
<dbReference type="Pfam" id="PF07727">
    <property type="entry name" value="RVT_2"/>
    <property type="match status" value="1"/>
</dbReference>
<sequence length="605" mass="67516">MGIPQPLQSQLSQPAPVRHSGRGHIPSQRYLDSEEYRARESAANDKGEAWSTDEPAEEQPLTLIAQTPFAFAATSGDLWVPQSFKQAMKQPDLWTEPMEKEFCMLMNKDCWELTPLPPEGNLTGGRWTYAIKFDAEGKLLKRKARYVAQGYTQIQGQDYDKTYGGMAQMESVRIVLAIIATLRLSIFQVDFTAAFLNSPITHDVYMKQLEGFFKPGTEHLVRKLKKSIYGTMQGSHDWQETLATGYNADGYKTSRADPCICYKRTGGEYTITSTYGDDVCGGSTTKGGRDKAIADLGKRWEANEVNTEVLLGMTIRQHPTTKAVTISQKAYFQRMLAHFELEHIRRRSTPLPPNVKLHESPQPLPEEEQQFMAGKPYRSVVGAILWGQVCTRPDLAFAGSLLAWYQLNPGREHWECVEWVAGYIINTIDYAITYSAPTTTTPGPGGGLKPYAYVDSDHAGCQDTYQSTSGYVFFMAGAPVSWCSKRQATVALSTTESEYIGLSRATQQAVWLTSFLSEVDLSQEGPVDMLGDNFGSVCLTENSKRHVLVKHIEMCHHYVQEKVASGEVRIRQIQSGENVADIFTKALNGTIHSKLVSLLGLHRTE</sequence>
<proteinExistence type="predicted"/>
<dbReference type="CDD" id="cd09272">
    <property type="entry name" value="RNase_HI_RT_Ty1"/>
    <property type="match status" value="1"/>
</dbReference>
<evidence type="ECO:0000313" key="3">
    <source>
        <dbReference type="EMBL" id="GAW05279.1"/>
    </source>
</evidence>
<feature type="domain" description="Reverse transcriptase Ty1/copia-type" evidence="2">
    <location>
        <begin position="109"/>
        <end position="351"/>
    </location>
</feature>
<evidence type="ECO:0000256" key="1">
    <source>
        <dbReference type="SAM" id="MobiDB-lite"/>
    </source>
</evidence>
<feature type="region of interest" description="Disordered" evidence="1">
    <location>
        <begin position="1"/>
        <end position="57"/>
    </location>
</feature>
<dbReference type="InterPro" id="IPR013103">
    <property type="entry name" value="RVT_2"/>
</dbReference>
<protein>
    <submittedName>
        <fullName evidence="3">Gag-Pol polyprotein</fullName>
    </submittedName>
</protein>
<feature type="compositionally biased region" description="Basic and acidic residues" evidence="1">
    <location>
        <begin position="31"/>
        <end position="48"/>
    </location>
</feature>
<name>A0A1Q3EDN4_LENED</name>
<evidence type="ECO:0000259" key="2">
    <source>
        <dbReference type="Pfam" id="PF07727"/>
    </source>
</evidence>
<accession>A0A1Q3EDN4</accession>
<evidence type="ECO:0000313" key="4">
    <source>
        <dbReference type="Proteomes" id="UP000188533"/>
    </source>
</evidence>
<keyword evidence="4" id="KW-1185">Reference proteome</keyword>
<organism evidence="3 4">
    <name type="scientific">Lentinula edodes</name>
    <name type="common">Shiitake mushroom</name>
    <name type="synonym">Lentinus edodes</name>
    <dbReference type="NCBI Taxonomy" id="5353"/>
    <lineage>
        <taxon>Eukaryota</taxon>
        <taxon>Fungi</taxon>
        <taxon>Dikarya</taxon>
        <taxon>Basidiomycota</taxon>
        <taxon>Agaricomycotina</taxon>
        <taxon>Agaricomycetes</taxon>
        <taxon>Agaricomycetidae</taxon>
        <taxon>Agaricales</taxon>
        <taxon>Marasmiineae</taxon>
        <taxon>Omphalotaceae</taxon>
        <taxon>Lentinula</taxon>
    </lineage>
</organism>
<dbReference type="PANTHER" id="PTHR11439:SF467">
    <property type="entry name" value="INTEGRASE CATALYTIC DOMAIN-CONTAINING PROTEIN"/>
    <property type="match status" value="1"/>
</dbReference>
<reference evidence="3 4" key="1">
    <citation type="submission" date="2016-08" db="EMBL/GenBank/DDBJ databases">
        <authorList>
            <consortium name="Lentinula edodes genome sequencing consortium"/>
            <person name="Sakamoto Y."/>
            <person name="Nakade K."/>
            <person name="Sato S."/>
            <person name="Yoshida Y."/>
            <person name="Miyazaki K."/>
            <person name="Natsume S."/>
            <person name="Konno N."/>
        </authorList>
    </citation>
    <scope>NUCLEOTIDE SEQUENCE [LARGE SCALE GENOMIC DNA]</scope>
    <source>
        <strain evidence="3 4">NBRC 111202</strain>
    </source>
</reference>
<gene>
    <name evidence="3" type="ORF">LENED_007124</name>
</gene>